<accession>A0ABV6QQD9</accession>
<feature type="domain" description="YokE-like PH" evidence="1">
    <location>
        <begin position="27"/>
        <end position="110"/>
    </location>
</feature>
<dbReference type="Gene3D" id="2.30.29.50">
    <property type="entry name" value="Bacterial Pleckstrin homology domain"/>
    <property type="match status" value="1"/>
</dbReference>
<evidence type="ECO:0000313" key="2">
    <source>
        <dbReference type="EMBL" id="MFC0626388.1"/>
    </source>
</evidence>
<protein>
    <submittedName>
        <fullName evidence="2">PH domain-containing protein</fullName>
    </submittedName>
</protein>
<reference evidence="2 3" key="1">
    <citation type="submission" date="2024-09" db="EMBL/GenBank/DDBJ databases">
        <authorList>
            <person name="Sun Q."/>
            <person name="Mori K."/>
        </authorList>
    </citation>
    <scope>NUCLEOTIDE SEQUENCE [LARGE SCALE GENOMIC DNA]</scope>
    <source>
        <strain evidence="2 3">CGMCC 1.15906</strain>
    </source>
</reference>
<evidence type="ECO:0000259" key="1">
    <source>
        <dbReference type="Pfam" id="PF14470"/>
    </source>
</evidence>
<gene>
    <name evidence="2" type="ORF">ACFFGN_20080</name>
</gene>
<name>A0ABV6QQD9_9ACTN</name>
<organism evidence="2 3">
    <name type="scientific">Kribbella deserti</name>
    <dbReference type="NCBI Taxonomy" id="1926257"/>
    <lineage>
        <taxon>Bacteria</taxon>
        <taxon>Bacillati</taxon>
        <taxon>Actinomycetota</taxon>
        <taxon>Actinomycetes</taxon>
        <taxon>Propionibacteriales</taxon>
        <taxon>Kribbellaceae</taxon>
        <taxon>Kribbella</taxon>
    </lineage>
</organism>
<comment type="caution">
    <text evidence="2">The sequence shown here is derived from an EMBL/GenBank/DDBJ whole genome shotgun (WGS) entry which is preliminary data.</text>
</comment>
<proteinExistence type="predicted"/>
<dbReference type="RefSeq" id="WP_380049806.1">
    <property type="nucleotide sequence ID" value="NZ_JBHLTC010000024.1"/>
</dbReference>
<evidence type="ECO:0000313" key="3">
    <source>
        <dbReference type="Proteomes" id="UP001589890"/>
    </source>
</evidence>
<dbReference type="InterPro" id="IPR039519">
    <property type="entry name" value="YokE-like_PH"/>
</dbReference>
<dbReference type="Pfam" id="PF14470">
    <property type="entry name" value="bPH_3"/>
    <property type="match status" value="1"/>
</dbReference>
<keyword evidence="3" id="KW-1185">Reference proteome</keyword>
<sequence length="120" mass="13092">MSQPVYDKKDQFDKVASGLLQGETVIAVYDAIGTGTGFIGLTDRRVIIQDNSFAGKRTALTSIPYAKVQSVSFIADKSMFGKWASTSEIAIQAGGRSYEVAFRGNDKAKHCHDVILWKIS</sequence>
<dbReference type="EMBL" id="JBHLTC010000024">
    <property type="protein sequence ID" value="MFC0626388.1"/>
    <property type="molecule type" value="Genomic_DNA"/>
</dbReference>
<dbReference type="Proteomes" id="UP001589890">
    <property type="component" value="Unassembled WGS sequence"/>
</dbReference>
<dbReference type="InterPro" id="IPR037063">
    <property type="entry name" value="PHb_sf"/>
</dbReference>
<dbReference type="SUPFAM" id="SSF50729">
    <property type="entry name" value="PH domain-like"/>
    <property type="match status" value="1"/>
</dbReference>